<gene>
    <name evidence="1" type="ORF">GUJ93_ZPchr0005g15005</name>
</gene>
<organism evidence="1 2">
    <name type="scientific">Zizania palustris</name>
    <name type="common">Northern wild rice</name>
    <dbReference type="NCBI Taxonomy" id="103762"/>
    <lineage>
        <taxon>Eukaryota</taxon>
        <taxon>Viridiplantae</taxon>
        <taxon>Streptophyta</taxon>
        <taxon>Embryophyta</taxon>
        <taxon>Tracheophyta</taxon>
        <taxon>Spermatophyta</taxon>
        <taxon>Magnoliopsida</taxon>
        <taxon>Liliopsida</taxon>
        <taxon>Poales</taxon>
        <taxon>Poaceae</taxon>
        <taxon>BOP clade</taxon>
        <taxon>Oryzoideae</taxon>
        <taxon>Oryzeae</taxon>
        <taxon>Zizaniinae</taxon>
        <taxon>Zizania</taxon>
    </lineage>
</organism>
<keyword evidence="2" id="KW-1185">Reference proteome</keyword>
<reference evidence="1" key="2">
    <citation type="submission" date="2021-02" db="EMBL/GenBank/DDBJ databases">
        <authorList>
            <person name="Kimball J.A."/>
            <person name="Haas M.W."/>
            <person name="Macchietto M."/>
            <person name="Kono T."/>
            <person name="Duquette J."/>
            <person name="Shao M."/>
        </authorList>
    </citation>
    <scope>NUCLEOTIDE SEQUENCE</scope>
    <source>
        <tissue evidence="1">Fresh leaf tissue</tissue>
    </source>
</reference>
<dbReference type="EMBL" id="JAAALK010000284">
    <property type="protein sequence ID" value="KAG8068430.1"/>
    <property type="molecule type" value="Genomic_DNA"/>
</dbReference>
<evidence type="ECO:0000313" key="2">
    <source>
        <dbReference type="Proteomes" id="UP000729402"/>
    </source>
</evidence>
<dbReference type="Proteomes" id="UP000729402">
    <property type="component" value="Unassembled WGS sequence"/>
</dbReference>
<protein>
    <submittedName>
        <fullName evidence="1">Uncharacterized protein</fullName>
    </submittedName>
</protein>
<sequence>MATAREHVRAYVRVVGGDNSVHESQRVRWRLVLATDRRSVRCSSYDSMATACRCIRGWHDVNGEGVGVRCG</sequence>
<name>A0A8J5VI00_ZIZPA</name>
<dbReference type="AlphaFoldDB" id="A0A8J5VI00"/>
<comment type="caution">
    <text evidence="1">The sequence shown here is derived from an EMBL/GenBank/DDBJ whole genome shotgun (WGS) entry which is preliminary data.</text>
</comment>
<evidence type="ECO:0000313" key="1">
    <source>
        <dbReference type="EMBL" id="KAG8068430.1"/>
    </source>
</evidence>
<accession>A0A8J5VI00</accession>
<proteinExistence type="predicted"/>
<reference evidence="1" key="1">
    <citation type="journal article" date="2021" name="bioRxiv">
        <title>Whole Genome Assembly and Annotation of Northern Wild Rice, Zizania palustris L., Supports a Whole Genome Duplication in the Zizania Genus.</title>
        <authorList>
            <person name="Haas M."/>
            <person name="Kono T."/>
            <person name="Macchietto M."/>
            <person name="Millas R."/>
            <person name="McGilp L."/>
            <person name="Shao M."/>
            <person name="Duquette J."/>
            <person name="Hirsch C.N."/>
            <person name="Kimball J."/>
        </authorList>
    </citation>
    <scope>NUCLEOTIDE SEQUENCE</scope>
    <source>
        <tissue evidence="1">Fresh leaf tissue</tissue>
    </source>
</reference>